<feature type="region of interest" description="Disordered" evidence="1">
    <location>
        <begin position="39"/>
        <end position="62"/>
    </location>
</feature>
<dbReference type="EMBL" id="HBFB01024571">
    <property type="protein sequence ID" value="CAD8688112.1"/>
    <property type="molecule type" value="Transcribed_RNA"/>
</dbReference>
<sequence>MAAALAAGASGLADVPGPLALRELWQLRAAAAARAGNRATAGSDDAGAPGGSTATGGITRGTTSNGGAGAGAGSGGSGGISASGSCGSGSVCIDFLDPVVNSLLAHAALIMAYMYFDGEGGLRLDKGQACCLFKLASVAGSREAARVLAWIFSTGQY</sequence>
<dbReference type="AlphaFoldDB" id="A0A7S0RV30"/>
<protein>
    <submittedName>
        <fullName evidence="2">Uncharacterized protein</fullName>
    </submittedName>
</protein>
<reference evidence="2" key="1">
    <citation type="submission" date="2021-01" db="EMBL/GenBank/DDBJ databases">
        <authorList>
            <person name="Corre E."/>
            <person name="Pelletier E."/>
            <person name="Niang G."/>
            <person name="Scheremetjew M."/>
            <person name="Finn R."/>
            <person name="Kale V."/>
            <person name="Holt S."/>
            <person name="Cochrane G."/>
            <person name="Meng A."/>
            <person name="Brown T."/>
            <person name="Cohen L."/>
        </authorList>
    </citation>
    <scope>NUCLEOTIDE SEQUENCE</scope>
    <source>
        <strain evidence="2">SAG 11-49</strain>
    </source>
</reference>
<proteinExistence type="predicted"/>
<organism evidence="2">
    <name type="scientific">Chlamydomonas leiostraca</name>
    <dbReference type="NCBI Taxonomy" id="1034604"/>
    <lineage>
        <taxon>Eukaryota</taxon>
        <taxon>Viridiplantae</taxon>
        <taxon>Chlorophyta</taxon>
        <taxon>core chlorophytes</taxon>
        <taxon>Chlorophyceae</taxon>
        <taxon>CS clade</taxon>
        <taxon>Chlamydomonadales</taxon>
        <taxon>Chlamydomonadaceae</taxon>
        <taxon>Chlamydomonas</taxon>
    </lineage>
</organism>
<gene>
    <name evidence="2" type="ORF">CLEI1391_LOCUS13799</name>
</gene>
<evidence type="ECO:0000256" key="1">
    <source>
        <dbReference type="SAM" id="MobiDB-lite"/>
    </source>
</evidence>
<accession>A0A7S0RV30</accession>
<evidence type="ECO:0000313" key="2">
    <source>
        <dbReference type="EMBL" id="CAD8688112.1"/>
    </source>
</evidence>
<name>A0A7S0RV30_9CHLO</name>